<dbReference type="EMBL" id="MGFJ01000006">
    <property type="protein sequence ID" value="OGM03110.1"/>
    <property type="molecule type" value="Genomic_DNA"/>
</dbReference>
<sequence>MSAEYPTEGQLEYASGQANELANRLLLTEDERSLILKKVGLILHGETESKELEELIHLAGLNTSGLLEEWLELHFEAYLFGDLDPNEPIILGEGLRYSRNEDDWLRALPL</sequence>
<name>A0A1F7WJY0_9BACT</name>
<dbReference type="AlphaFoldDB" id="A0A1F7WJY0"/>
<gene>
    <name evidence="1" type="ORF">A2115_03405</name>
</gene>
<protein>
    <submittedName>
        <fullName evidence="1">Uncharacterized protein</fullName>
    </submittedName>
</protein>
<organism evidence="1 2">
    <name type="scientific">Candidatus Woesebacteria bacterium GWA1_41_8</name>
    <dbReference type="NCBI Taxonomy" id="1802471"/>
    <lineage>
        <taxon>Bacteria</taxon>
        <taxon>Candidatus Woeseibacteriota</taxon>
    </lineage>
</organism>
<accession>A0A1F7WJY0</accession>
<dbReference type="STRING" id="1802471.A2115_03405"/>
<comment type="caution">
    <text evidence="1">The sequence shown here is derived from an EMBL/GenBank/DDBJ whole genome shotgun (WGS) entry which is preliminary data.</text>
</comment>
<evidence type="ECO:0000313" key="2">
    <source>
        <dbReference type="Proteomes" id="UP000176198"/>
    </source>
</evidence>
<proteinExistence type="predicted"/>
<evidence type="ECO:0000313" key="1">
    <source>
        <dbReference type="EMBL" id="OGM03110.1"/>
    </source>
</evidence>
<dbReference type="Proteomes" id="UP000176198">
    <property type="component" value="Unassembled WGS sequence"/>
</dbReference>
<reference evidence="1 2" key="1">
    <citation type="journal article" date="2016" name="Nat. Commun.">
        <title>Thousands of microbial genomes shed light on interconnected biogeochemical processes in an aquifer system.</title>
        <authorList>
            <person name="Anantharaman K."/>
            <person name="Brown C.T."/>
            <person name="Hug L.A."/>
            <person name="Sharon I."/>
            <person name="Castelle C.J."/>
            <person name="Probst A.J."/>
            <person name="Thomas B.C."/>
            <person name="Singh A."/>
            <person name="Wilkins M.J."/>
            <person name="Karaoz U."/>
            <person name="Brodie E.L."/>
            <person name="Williams K.H."/>
            <person name="Hubbard S.S."/>
            <person name="Banfield J.F."/>
        </authorList>
    </citation>
    <scope>NUCLEOTIDE SEQUENCE [LARGE SCALE GENOMIC DNA]</scope>
</reference>